<proteinExistence type="predicted"/>
<accession>A0A6L7ITX8</accession>
<evidence type="ECO:0000313" key="1">
    <source>
        <dbReference type="EMBL" id="QOS69136.1"/>
    </source>
</evidence>
<dbReference type="AlphaFoldDB" id="A0A6L7ITX8"/>
<sequence>MDLPEQRIVVHHRICERHPDVTEDDVRTAWRNSVRIQKREGSFDDRYLALGTDRHGRLLELCAAQIDDESVLVFHAMRATVKAITELGFNERRRKR</sequence>
<gene>
    <name evidence="1" type="ORF">GS424_004650</name>
</gene>
<reference evidence="1 2" key="1">
    <citation type="submission" date="2020-10" db="EMBL/GenBank/DDBJ databases">
        <title>Eggerthella sp. nov., isolated from human feces.</title>
        <authorList>
            <person name="Yajun G."/>
        </authorList>
    </citation>
    <scope>NUCLEOTIDE SEQUENCE [LARGE SCALE GENOMIC DNA]</scope>
    <source>
        <strain evidence="1 2">HF-1101</strain>
    </source>
</reference>
<dbReference type="EMBL" id="CP063310">
    <property type="protein sequence ID" value="QOS69136.1"/>
    <property type="molecule type" value="Genomic_DNA"/>
</dbReference>
<dbReference type="KEGG" id="egd:GS424_004650"/>
<evidence type="ECO:0000313" key="2">
    <source>
        <dbReference type="Proteomes" id="UP000478463"/>
    </source>
</evidence>
<dbReference type="RefSeq" id="WP_160942895.1">
    <property type="nucleotide sequence ID" value="NZ_CP063310.1"/>
</dbReference>
<name>A0A6L7ITX8_9ACTN</name>
<protein>
    <submittedName>
        <fullName evidence="1">Uncharacterized protein</fullName>
    </submittedName>
</protein>
<dbReference type="Proteomes" id="UP000478463">
    <property type="component" value="Chromosome"/>
</dbReference>
<organism evidence="1 2">
    <name type="scientific">Eggerthella guodeyinii</name>
    <dbReference type="NCBI Taxonomy" id="2690837"/>
    <lineage>
        <taxon>Bacteria</taxon>
        <taxon>Bacillati</taxon>
        <taxon>Actinomycetota</taxon>
        <taxon>Coriobacteriia</taxon>
        <taxon>Eggerthellales</taxon>
        <taxon>Eggerthellaceae</taxon>
        <taxon>Eggerthella</taxon>
    </lineage>
</organism>